<dbReference type="InterPro" id="IPR008893">
    <property type="entry name" value="WGR_domain"/>
</dbReference>
<evidence type="ECO:0000313" key="3">
    <source>
        <dbReference type="EMBL" id="KAF6231217.1"/>
    </source>
</evidence>
<feature type="domain" description="WGR" evidence="2">
    <location>
        <begin position="140"/>
        <end position="248"/>
    </location>
</feature>
<dbReference type="InterPro" id="IPR036420">
    <property type="entry name" value="BRCT_dom_sf"/>
</dbReference>
<comment type="caution">
    <text evidence="3">The sequence shown here is derived from an EMBL/GenBank/DDBJ whole genome shotgun (WGS) entry which is preliminary data.</text>
</comment>
<dbReference type="SUPFAM" id="SSF142921">
    <property type="entry name" value="WGR domain-like"/>
    <property type="match status" value="1"/>
</dbReference>
<dbReference type="GeneID" id="59292195"/>
<reference evidence="3 4" key="1">
    <citation type="journal article" date="2020" name="Genomics">
        <title>Complete, high-quality genomes from long-read metagenomic sequencing of two wolf lichen thalli reveals enigmatic genome architecture.</title>
        <authorList>
            <person name="McKenzie S.K."/>
            <person name="Walston R.F."/>
            <person name="Allen J.L."/>
        </authorList>
    </citation>
    <scope>NUCLEOTIDE SEQUENCE [LARGE SCALE GENOMIC DNA]</scope>
    <source>
        <strain evidence="3">WasteWater2</strain>
    </source>
</reference>
<evidence type="ECO:0000313" key="4">
    <source>
        <dbReference type="Proteomes" id="UP000578531"/>
    </source>
</evidence>
<evidence type="ECO:0000259" key="1">
    <source>
        <dbReference type="PROSITE" id="PS50172"/>
    </source>
</evidence>
<name>A0A8H6FME1_9LECA</name>
<dbReference type="PROSITE" id="PS50172">
    <property type="entry name" value="BRCT"/>
    <property type="match status" value="1"/>
</dbReference>
<dbReference type="CDD" id="cd00027">
    <property type="entry name" value="BRCT"/>
    <property type="match status" value="1"/>
</dbReference>
<dbReference type="PROSITE" id="PS51977">
    <property type="entry name" value="WGR"/>
    <property type="match status" value="1"/>
</dbReference>
<evidence type="ECO:0008006" key="5">
    <source>
        <dbReference type="Google" id="ProtNLM"/>
    </source>
</evidence>
<dbReference type="Pfam" id="PF12738">
    <property type="entry name" value="PTCB-BRCT"/>
    <property type="match status" value="1"/>
</dbReference>
<gene>
    <name evidence="3" type="ORF">HO173_010549</name>
</gene>
<dbReference type="AlphaFoldDB" id="A0A8H6FME1"/>
<keyword evidence="4" id="KW-1185">Reference proteome</keyword>
<accession>A0A8H6FME1</accession>
<protein>
    <recommendedName>
        <fullName evidence="5">BRCT domain-containing protein</fullName>
    </recommendedName>
</protein>
<proteinExistence type="predicted"/>
<dbReference type="SUPFAM" id="SSF52113">
    <property type="entry name" value="BRCT domain"/>
    <property type="match status" value="1"/>
</dbReference>
<evidence type="ECO:0000259" key="2">
    <source>
        <dbReference type="PROSITE" id="PS51977"/>
    </source>
</evidence>
<dbReference type="EMBL" id="JACCJC010000059">
    <property type="protein sequence ID" value="KAF6231217.1"/>
    <property type="molecule type" value="Genomic_DNA"/>
</dbReference>
<feature type="domain" description="BRCT" evidence="1">
    <location>
        <begin position="1"/>
        <end position="96"/>
    </location>
</feature>
<dbReference type="Gene3D" id="3.40.50.10190">
    <property type="entry name" value="BRCT domain"/>
    <property type="match status" value="1"/>
</dbReference>
<dbReference type="InterPro" id="IPR036930">
    <property type="entry name" value="WGR_dom_sf"/>
</dbReference>
<dbReference type="OrthoDB" id="342264at2759"/>
<dbReference type="RefSeq" id="XP_037160650.1">
    <property type="nucleotide sequence ID" value="XM_037312434.1"/>
</dbReference>
<dbReference type="Proteomes" id="UP000578531">
    <property type="component" value="Unassembled WGS sequence"/>
</dbReference>
<organism evidence="3 4">
    <name type="scientific">Letharia columbiana</name>
    <dbReference type="NCBI Taxonomy" id="112416"/>
    <lineage>
        <taxon>Eukaryota</taxon>
        <taxon>Fungi</taxon>
        <taxon>Dikarya</taxon>
        <taxon>Ascomycota</taxon>
        <taxon>Pezizomycotina</taxon>
        <taxon>Lecanoromycetes</taxon>
        <taxon>OSLEUM clade</taxon>
        <taxon>Lecanoromycetidae</taxon>
        <taxon>Lecanorales</taxon>
        <taxon>Lecanorineae</taxon>
        <taxon>Parmeliaceae</taxon>
        <taxon>Letharia</taxon>
    </lineage>
</organism>
<dbReference type="InterPro" id="IPR001357">
    <property type="entry name" value="BRCT_dom"/>
</dbReference>
<sequence length="258" mass="29980">MGKQPLKRFTIAITGYFGEQRSSEQMRKWIHNNGGIFAYNVSPKITHLVCSKEDFKKNVAMVQKARQLRTVKIVSWDWLEDTLMKEHPMKESEYLMAPLVKCAADNKEKKKAVRKENIRKGMENFEKGCKEFKEDMFSDGYHIYQDCTKFNYDVTLARTNLLVNKNDRFALKLFESHATPKYYACYAKYSSPGHAPTSEMLAPIGSPWETAWDAFQGFFELKTGKKWEERFVRMALGSEAFTYTPPKVGQPRGMFLEI</sequence>